<dbReference type="PROSITE" id="PS00018">
    <property type="entry name" value="EF_HAND_1"/>
    <property type="match status" value="1"/>
</dbReference>
<dbReference type="OrthoDB" id="186625at2759"/>
<gene>
    <name evidence="14" type="ORF">CHLRE_12g499350v5</name>
</gene>
<reference evidence="14 15" key="1">
    <citation type="journal article" date="2007" name="Science">
        <title>The Chlamydomonas genome reveals the evolution of key animal and plant functions.</title>
        <authorList>
            <person name="Merchant S.S."/>
            <person name="Prochnik S.E."/>
            <person name="Vallon O."/>
            <person name="Harris E.H."/>
            <person name="Karpowicz S.J."/>
            <person name="Witman G.B."/>
            <person name="Terry A."/>
            <person name="Salamov A."/>
            <person name="Fritz-Laylin L.K."/>
            <person name="Marechal-Drouard L."/>
            <person name="Marshall W.F."/>
            <person name="Qu L.H."/>
            <person name="Nelson D.R."/>
            <person name="Sanderfoot A.A."/>
            <person name="Spalding M.H."/>
            <person name="Kapitonov V.V."/>
            <person name="Ren Q."/>
            <person name="Ferris P."/>
            <person name="Lindquist E."/>
            <person name="Shapiro H."/>
            <person name="Lucas S.M."/>
            <person name="Grimwood J."/>
            <person name="Schmutz J."/>
            <person name="Cardol P."/>
            <person name="Cerutti H."/>
            <person name="Chanfreau G."/>
            <person name="Chen C.L."/>
            <person name="Cognat V."/>
            <person name="Croft M.T."/>
            <person name="Dent R."/>
            <person name="Dutcher S."/>
            <person name="Fernandez E."/>
            <person name="Fukuzawa H."/>
            <person name="Gonzalez-Ballester D."/>
            <person name="Gonzalez-Halphen D."/>
            <person name="Hallmann A."/>
            <person name="Hanikenne M."/>
            <person name="Hippler M."/>
            <person name="Inwood W."/>
            <person name="Jabbari K."/>
            <person name="Kalanon M."/>
            <person name="Kuras R."/>
            <person name="Lefebvre P.A."/>
            <person name="Lemaire S.D."/>
            <person name="Lobanov A.V."/>
            <person name="Lohr M."/>
            <person name="Manuell A."/>
            <person name="Meier I."/>
            <person name="Mets L."/>
            <person name="Mittag M."/>
            <person name="Mittelmeier T."/>
            <person name="Moroney J.V."/>
            <person name="Moseley J."/>
            <person name="Napoli C."/>
            <person name="Nedelcu A.M."/>
            <person name="Niyogi K."/>
            <person name="Novoselov S.V."/>
            <person name="Paulsen I.T."/>
            <person name="Pazour G."/>
            <person name="Purton S."/>
            <person name="Ral J.P."/>
            <person name="Riano-Pachon D.M."/>
            <person name="Riekhof W."/>
            <person name="Rymarquis L."/>
            <person name="Schroda M."/>
            <person name="Stern D."/>
            <person name="Umen J."/>
            <person name="Willows R."/>
            <person name="Wilson N."/>
            <person name="Zimmer S.L."/>
            <person name="Allmer J."/>
            <person name="Balk J."/>
            <person name="Bisova K."/>
            <person name="Chen C.J."/>
            <person name="Elias M."/>
            <person name="Gendler K."/>
            <person name="Hauser C."/>
            <person name="Lamb M.R."/>
            <person name="Ledford H."/>
            <person name="Long J.C."/>
            <person name="Minagawa J."/>
            <person name="Page M.D."/>
            <person name="Pan J."/>
            <person name="Pootakham W."/>
            <person name="Roje S."/>
            <person name="Rose A."/>
            <person name="Stahlberg E."/>
            <person name="Terauchi A.M."/>
            <person name="Yang P."/>
            <person name="Ball S."/>
            <person name="Bowler C."/>
            <person name="Dieckmann C.L."/>
            <person name="Gladyshev V.N."/>
            <person name="Green P."/>
            <person name="Jorgensen R."/>
            <person name="Mayfield S."/>
            <person name="Mueller-Roeber B."/>
            <person name="Rajamani S."/>
            <person name="Sayre R.T."/>
            <person name="Brokstein P."/>
            <person name="Dubchak I."/>
            <person name="Goodstein D."/>
            <person name="Hornick L."/>
            <person name="Huang Y.W."/>
            <person name="Jhaveri J."/>
            <person name="Luo Y."/>
            <person name="Martinez D."/>
            <person name="Ngau W.C."/>
            <person name="Otillar B."/>
            <person name="Poliakov A."/>
            <person name="Porter A."/>
            <person name="Szajkowski L."/>
            <person name="Werner G."/>
            <person name="Zhou K."/>
            <person name="Grigoriev I.V."/>
            <person name="Rokhsar D.S."/>
            <person name="Grossman A.R."/>
        </authorList>
    </citation>
    <scope>NUCLEOTIDE SEQUENCE [LARGE SCALE GENOMIC DNA]</scope>
    <source>
        <strain evidence="15">CC-503</strain>
    </source>
</reference>
<dbReference type="InParanoid" id="A8JGI1"/>
<organism evidence="14 15">
    <name type="scientific">Chlamydomonas reinhardtii</name>
    <name type="common">Chlamydomonas smithii</name>
    <dbReference type="NCBI Taxonomy" id="3055"/>
    <lineage>
        <taxon>Eukaryota</taxon>
        <taxon>Viridiplantae</taxon>
        <taxon>Chlorophyta</taxon>
        <taxon>core chlorophytes</taxon>
        <taxon>Chlorophyceae</taxon>
        <taxon>CS clade</taxon>
        <taxon>Chlamydomonadales</taxon>
        <taxon>Chlamydomonadaceae</taxon>
        <taxon>Chlamydomonas</taxon>
    </lineage>
</organism>
<dbReference type="SUPFAM" id="SSF47473">
    <property type="entry name" value="EF-hand"/>
    <property type="match status" value="2"/>
</dbReference>
<keyword evidence="15" id="KW-1185">Reference proteome</keyword>
<sequence>MRRSQQSLRLLAGLASYVRTGQRAAQTLTALALSERQLSSQTASTSGHGYSSGWPFAALPLLAVAAAGTTLADAKDSPDQEGFHLLPLASRQRIFFKYEKRIRDMSTLDKVFEYFSSQEKDKHKFLADVDLLRAIVPTYPPSESHLDRSGSLDGERQSARPQPFWSKAQTGFFKQFDVDGDGLISYPEFLLVLTLLSIHERDVKTIFDVVDLDGNGQIDAEEFKAVMELLQAMANVHTSKVGRSHKLSIDSESGILVSFFGKDGDKKLYLPEFQDFLKKLHEEVVKLEFAHYDNMGRGSMAPVDFARSLVATADVRQVDKLLDRVDALEPELLRKRISFDEFLKVHQVERKLHTLQVALDFFAQVGRAVTKPDFVKLLKKLLNVTLPPHVVDIIFAVFTDDKGNLDTATFLEVMQRREIMWGRRKNSDTDGYPPGTLSRAMVCMRRCFYDE</sequence>
<evidence type="ECO:0000256" key="10">
    <source>
        <dbReference type="ARBA" id="ARBA00023065"/>
    </source>
</evidence>
<evidence type="ECO:0000256" key="5">
    <source>
        <dbReference type="ARBA" id="ARBA00022723"/>
    </source>
</evidence>
<dbReference type="Proteomes" id="UP000006906">
    <property type="component" value="Chromosome 12"/>
</dbReference>
<dbReference type="PANTHER" id="PTHR12294">
    <property type="entry name" value="EF HAND DOMAIN FAMILY A1,A2-RELATED"/>
    <property type="match status" value="1"/>
</dbReference>
<comment type="similarity">
    <text evidence="13">Belongs to the MICU1 family. MICU1 subfamily.</text>
</comment>
<dbReference type="Gramene" id="PNW75034">
    <property type="protein sequence ID" value="PNW75034"/>
    <property type="gene ID" value="CHLRE_12g499350v5"/>
</dbReference>
<keyword evidence="9" id="KW-0809">Transit peptide</keyword>
<evidence type="ECO:0000313" key="14">
    <source>
        <dbReference type="EMBL" id="PNW75034.1"/>
    </source>
</evidence>
<dbReference type="KEGG" id="cre:CHLRE_12g499350v5"/>
<keyword evidence="3" id="KW-0813">Transport</keyword>
<dbReference type="Gene3D" id="1.10.238.10">
    <property type="entry name" value="EF-hand"/>
    <property type="match status" value="2"/>
</dbReference>
<keyword evidence="4" id="KW-0109">Calcium transport</keyword>
<dbReference type="InterPro" id="IPR002048">
    <property type="entry name" value="EF_hand_dom"/>
</dbReference>
<dbReference type="SMART" id="SM00054">
    <property type="entry name" value="EFh"/>
    <property type="match status" value="2"/>
</dbReference>
<dbReference type="EMBL" id="CM008973">
    <property type="protein sequence ID" value="PNW75034.1"/>
    <property type="molecule type" value="Genomic_DNA"/>
</dbReference>
<dbReference type="GO" id="GO:0036444">
    <property type="term" value="P:calcium import into the mitochondrion"/>
    <property type="evidence" value="ECO:0000318"/>
    <property type="project" value="GO_Central"/>
</dbReference>
<accession>A8JGI1</accession>
<evidence type="ECO:0000256" key="1">
    <source>
        <dbReference type="ARBA" id="ARBA00004273"/>
    </source>
</evidence>
<evidence type="ECO:0000256" key="7">
    <source>
        <dbReference type="ARBA" id="ARBA00022792"/>
    </source>
</evidence>
<evidence type="ECO:0000313" key="15">
    <source>
        <dbReference type="Proteomes" id="UP000006906"/>
    </source>
</evidence>
<name>A8JGI1_CHLRE</name>
<dbReference type="InterPro" id="IPR011992">
    <property type="entry name" value="EF-hand-dom_pair"/>
</dbReference>
<evidence type="ECO:0000256" key="4">
    <source>
        <dbReference type="ARBA" id="ARBA00022568"/>
    </source>
</evidence>
<dbReference type="InterPro" id="IPR039800">
    <property type="entry name" value="MICU1/2/3"/>
</dbReference>
<dbReference type="STRING" id="3055.A8JGI1"/>
<dbReference type="RefSeq" id="XP_042918309.1">
    <property type="nucleotide sequence ID" value="XM_043068056.1"/>
</dbReference>
<dbReference type="AlphaFoldDB" id="A8JGI1"/>
<dbReference type="GO" id="GO:0005758">
    <property type="term" value="C:mitochondrial intermembrane space"/>
    <property type="evidence" value="ECO:0007669"/>
    <property type="project" value="UniProtKB-SubCell"/>
</dbReference>
<evidence type="ECO:0000256" key="6">
    <source>
        <dbReference type="ARBA" id="ARBA00022737"/>
    </source>
</evidence>
<dbReference type="HOGENOM" id="CLU_027103_2_0_1"/>
<keyword evidence="6" id="KW-0677">Repeat</keyword>
<dbReference type="GO" id="GO:0005509">
    <property type="term" value="F:calcium ion binding"/>
    <property type="evidence" value="ECO:0000318"/>
    <property type="project" value="GO_Central"/>
</dbReference>
<evidence type="ECO:0000256" key="2">
    <source>
        <dbReference type="ARBA" id="ARBA00004569"/>
    </source>
</evidence>
<evidence type="ECO:0000256" key="13">
    <source>
        <dbReference type="ARBA" id="ARBA00038333"/>
    </source>
</evidence>
<evidence type="ECO:0000256" key="11">
    <source>
        <dbReference type="ARBA" id="ARBA00023128"/>
    </source>
</evidence>
<dbReference type="PaxDb" id="3055-EDO96958"/>
<keyword evidence="12" id="KW-0472">Membrane</keyword>
<evidence type="ECO:0000256" key="3">
    <source>
        <dbReference type="ARBA" id="ARBA00022448"/>
    </source>
</evidence>
<evidence type="ECO:0000256" key="12">
    <source>
        <dbReference type="ARBA" id="ARBA00023136"/>
    </source>
</evidence>
<dbReference type="InterPro" id="IPR018247">
    <property type="entry name" value="EF_Hand_1_Ca_BS"/>
</dbReference>
<dbReference type="Pfam" id="PF13499">
    <property type="entry name" value="EF-hand_7"/>
    <property type="match status" value="1"/>
</dbReference>
<dbReference type="GeneID" id="5727878"/>
<keyword evidence="5" id="KW-0479">Metal-binding</keyword>
<dbReference type="OMA" id="YPEYMFF"/>
<dbReference type="GO" id="GO:0051560">
    <property type="term" value="P:mitochondrial calcium ion homeostasis"/>
    <property type="evidence" value="ECO:0000318"/>
    <property type="project" value="GO_Central"/>
</dbReference>
<dbReference type="PANTHER" id="PTHR12294:SF1">
    <property type="entry name" value="CALCIUM UPTAKE PROTEIN 1, MITOCHONDRIAL"/>
    <property type="match status" value="1"/>
</dbReference>
<keyword evidence="10" id="KW-0406">Ion transport</keyword>
<evidence type="ECO:0000256" key="9">
    <source>
        <dbReference type="ARBA" id="ARBA00022946"/>
    </source>
</evidence>
<dbReference type="TCDB" id="8.A.44.1.6">
    <property type="family name" value="the mitochondrial ef hand ca(2+) uniporter regulator (micu) family"/>
</dbReference>
<protein>
    <submittedName>
        <fullName evidence="14">Uncharacterized protein</fullName>
    </submittedName>
</protein>
<dbReference type="PROSITE" id="PS50222">
    <property type="entry name" value="EF_HAND_2"/>
    <property type="match status" value="1"/>
</dbReference>
<proteinExistence type="inferred from homology"/>
<dbReference type="GO" id="GO:1990246">
    <property type="term" value="C:uniplex complex"/>
    <property type="evidence" value="ECO:0000318"/>
    <property type="project" value="GO_Central"/>
</dbReference>
<dbReference type="CDD" id="cd00051">
    <property type="entry name" value="EFh"/>
    <property type="match status" value="1"/>
</dbReference>
<comment type="subcellular location">
    <subcellularLocation>
        <location evidence="1">Mitochondrion inner membrane</location>
    </subcellularLocation>
    <subcellularLocation>
        <location evidence="2">Mitochondrion intermembrane space</location>
    </subcellularLocation>
</comment>
<dbReference type="eggNOG" id="KOG2643">
    <property type="taxonomic scope" value="Eukaryota"/>
</dbReference>
<keyword evidence="7" id="KW-0999">Mitochondrion inner membrane</keyword>
<keyword evidence="11" id="KW-0496">Mitochondrion</keyword>
<dbReference type="FunCoup" id="A8JGI1">
    <property type="interactions" value="1207"/>
</dbReference>
<keyword evidence="8" id="KW-0106">Calcium</keyword>
<evidence type="ECO:0000256" key="8">
    <source>
        <dbReference type="ARBA" id="ARBA00022837"/>
    </source>
</evidence>